<sequence length="625" mass="70110">MEQPEKSGTGAEIRRSNHPKRPHFLKISRNFWLFLIDTALLFLSGAVALFVRFGFDFAEMRKYASGVLLLILFTSLSNLLNGTYQIVWRYAQPVEFLKLLRGLFIGYASTVLFIHFTRIAVLPRSVGMLTFLGGYFLLFSARTTYQFLLSIRKASGKRIAIVGAGDAGVILLNEIKRTNYGHVLAFFDDDPSKLHKTIANVKVVGTIEQIDKFIDKLELDEILIAIPSASKELIARISDKVVEKGVTLKTFPPISQLLDREPTIEDLREISIQDIIGREPVTVDLRSISGYISGKTVLVTGAGGSIGSEIARQVSNFSPKGLILLGRGENSIYEIYNELKEKAQNLDLIPVIADVTDEKLMDQVFSNHKPDIVFHSAAHKHVFFMQTNLYEALRVNTLGTINLAKLACIHNVERFVFISTDKAVHPTSYMGLSKRIAELYLLTIPKTCTTRISIVRFGNVIGSRGSVLWKFKKQIEKGGPLTITDPRMKRYWMSIPEAVSLVIQSGAFSNSRELYVLDMGEQIPVEKVAKTLAKLMGKPDIPVVYTGAVPGEKFEEELFYEFEIPEPTDHPKISRVRYTEISLTSDQIETIVKQAMELFVIGKEKEAVELLKTILDAVVQSEQQK</sequence>
<dbReference type="SUPFAM" id="SSF51735">
    <property type="entry name" value="NAD(P)-binding Rossmann-fold domains"/>
    <property type="match status" value="2"/>
</dbReference>
<dbReference type="Gene3D" id="3.40.50.720">
    <property type="entry name" value="NAD(P)-binding Rossmann-like Domain"/>
    <property type="match status" value="2"/>
</dbReference>
<accession>A0AAE5XDH3</accession>
<protein>
    <submittedName>
        <fullName evidence="4">Polysaccharide biosynthesis protein</fullName>
    </submittedName>
</protein>
<organism evidence="4 5">
    <name type="scientific">Fervidobacterium changbaicum</name>
    <dbReference type="NCBI Taxonomy" id="310769"/>
    <lineage>
        <taxon>Bacteria</taxon>
        <taxon>Thermotogati</taxon>
        <taxon>Thermotogota</taxon>
        <taxon>Thermotogae</taxon>
        <taxon>Thermotogales</taxon>
        <taxon>Fervidobacteriaceae</taxon>
        <taxon>Fervidobacterium</taxon>
    </lineage>
</organism>
<dbReference type="Pfam" id="PF13727">
    <property type="entry name" value="CoA_binding_3"/>
    <property type="match status" value="1"/>
</dbReference>
<name>A0AAE5XDH3_9BACT</name>
<proteinExistence type="inferred from homology"/>
<dbReference type="Proteomes" id="UP000288947">
    <property type="component" value="Chromosome"/>
</dbReference>
<dbReference type="InterPro" id="IPR036291">
    <property type="entry name" value="NAD(P)-bd_dom_sf"/>
</dbReference>
<dbReference type="Pfam" id="PF02719">
    <property type="entry name" value="Polysacc_synt_2"/>
    <property type="match status" value="1"/>
</dbReference>
<dbReference type="PANTHER" id="PTHR43318:SF1">
    <property type="entry name" value="POLYSACCHARIDE BIOSYNTHESIS PROTEIN EPSC-RELATED"/>
    <property type="match status" value="1"/>
</dbReference>
<dbReference type="PANTHER" id="PTHR43318">
    <property type="entry name" value="UDP-N-ACETYLGLUCOSAMINE 4,6-DEHYDRATASE"/>
    <property type="match status" value="1"/>
</dbReference>
<feature type="transmembrane region" description="Helical" evidence="2">
    <location>
        <begin position="31"/>
        <end position="51"/>
    </location>
</feature>
<feature type="transmembrane region" description="Helical" evidence="2">
    <location>
        <begin position="126"/>
        <end position="148"/>
    </location>
</feature>
<dbReference type="RefSeq" id="WP_090222484.1">
    <property type="nucleotide sequence ID" value="NZ_CP026721.1"/>
</dbReference>
<evidence type="ECO:0000256" key="1">
    <source>
        <dbReference type="ARBA" id="ARBA00007430"/>
    </source>
</evidence>
<dbReference type="AlphaFoldDB" id="A0AAE5XDH3"/>
<reference evidence="4 5" key="1">
    <citation type="submission" date="2018-01" db="EMBL/GenBank/DDBJ databases">
        <title>The whole genome sequencing and assembly of Fervidobacterium changbaicum CBS-1 strain.</title>
        <authorList>
            <person name="Kim J.-Y."/>
            <person name="Park M.-K."/>
            <person name="Yi H."/>
            <person name="Bahn Y.-S."/>
            <person name="Kim J.F."/>
            <person name="Lee D.-W."/>
        </authorList>
    </citation>
    <scope>NUCLEOTIDE SEQUENCE [LARGE SCALE GENOMIC DNA]</scope>
    <source>
        <strain evidence="4 5">CBS-1</strain>
    </source>
</reference>
<evidence type="ECO:0000313" key="4">
    <source>
        <dbReference type="EMBL" id="QAV34220.1"/>
    </source>
</evidence>
<feature type="domain" description="Polysaccharide biosynthesis protein CapD-like" evidence="3">
    <location>
        <begin position="297"/>
        <end position="576"/>
    </location>
</feature>
<evidence type="ECO:0000256" key="2">
    <source>
        <dbReference type="SAM" id="Phobius"/>
    </source>
</evidence>
<dbReference type="InterPro" id="IPR003869">
    <property type="entry name" value="Polysac_CapD-like"/>
</dbReference>
<feature type="transmembrane region" description="Helical" evidence="2">
    <location>
        <begin position="99"/>
        <end position="120"/>
    </location>
</feature>
<feature type="transmembrane region" description="Helical" evidence="2">
    <location>
        <begin position="63"/>
        <end position="87"/>
    </location>
</feature>
<evidence type="ECO:0000259" key="3">
    <source>
        <dbReference type="Pfam" id="PF02719"/>
    </source>
</evidence>
<comment type="similarity">
    <text evidence="1">Belongs to the polysaccharide synthase family.</text>
</comment>
<dbReference type="InterPro" id="IPR051203">
    <property type="entry name" value="Polysaccharide_Synthase-Rel"/>
</dbReference>
<keyword evidence="2" id="KW-1133">Transmembrane helix</keyword>
<keyword evidence="5" id="KW-1185">Reference proteome</keyword>
<keyword evidence="2" id="KW-0812">Transmembrane</keyword>
<gene>
    <name evidence="4" type="ORF">CBS1_08365</name>
</gene>
<keyword evidence="2" id="KW-0472">Membrane</keyword>
<dbReference type="EMBL" id="CP026721">
    <property type="protein sequence ID" value="QAV34220.1"/>
    <property type="molecule type" value="Genomic_DNA"/>
</dbReference>
<dbReference type="CDD" id="cd05237">
    <property type="entry name" value="UDP_invert_4-6DH_SDR_e"/>
    <property type="match status" value="1"/>
</dbReference>
<evidence type="ECO:0000313" key="5">
    <source>
        <dbReference type="Proteomes" id="UP000288947"/>
    </source>
</evidence>